<evidence type="ECO:0000313" key="1">
    <source>
        <dbReference type="EMBL" id="CAJ2642749.1"/>
    </source>
</evidence>
<name>A0ACB0JCF4_TRIPR</name>
<dbReference type="EMBL" id="CASHSV030000034">
    <property type="protein sequence ID" value="CAJ2642749.1"/>
    <property type="molecule type" value="Genomic_DNA"/>
</dbReference>
<organism evidence="1 2">
    <name type="scientific">Trifolium pratense</name>
    <name type="common">Red clover</name>
    <dbReference type="NCBI Taxonomy" id="57577"/>
    <lineage>
        <taxon>Eukaryota</taxon>
        <taxon>Viridiplantae</taxon>
        <taxon>Streptophyta</taxon>
        <taxon>Embryophyta</taxon>
        <taxon>Tracheophyta</taxon>
        <taxon>Spermatophyta</taxon>
        <taxon>Magnoliopsida</taxon>
        <taxon>eudicotyledons</taxon>
        <taxon>Gunneridae</taxon>
        <taxon>Pentapetalae</taxon>
        <taxon>rosids</taxon>
        <taxon>fabids</taxon>
        <taxon>Fabales</taxon>
        <taxon>Fabaceae</taxon>
        <taxon>Papilionoideae</taxon>
        <taxon>50 kb inversion clade</taxon>
        <taxon>NPAAA clade</taxon>
        <taxon>Hologalegina</taxon>
        <taxon>IRL clade</taxon>
        <taxon>Trifolieae</taxon>
        <taxon>Trifolium</taxon>
    </lineage>
</organism>
<gene>
    <name evidence="1" type="ORF">MILVUS5_LOCUS12168</name>
</gene>
<keyword evidence="2" id="KW-1185">Reference proteome</keyword>
<sequence>MEISSYMHDGGVSMPYRSIIAASSIMNDSGKIDRICGDGTLGEPPRPGQSQCENMRLLLRQQQRIILGRSDVAGWAAFVKNPVNKNDYLGEYMGELILHREADKRGKIYDLANSSFLLI</sequence>
<reference evidence="1" key="1">
    <citation type="submission" date="2023-10" db="EMBL/GenBank/DDBJ databases">
        <authorList>
            <person name="Rodriguez Cubillos JULIANA M."/>
            <person name="De Vega J."/>
        </authorList>
    </citation>
    <scope>NUCLEOTIDE SEQUENCE</scope>
</reference>
<protein>
    <submittedName>
        <fullName evidence="1">Uncharacterized protein</fullName>
    </submittedName>
</protein>
<accession>A0ACB0JCF4</accession>
<evidence type="ECO:0000313" key="2">
    <source>
        <dbReference type="Proteomes" id="UP001177021"/>
    </source>
</evidence>
<comment type="caution">
    <text evidence="1">The sequence shown here is derived from an EMBL/GenBank/DDBJ whole genome shotgun (WGS) entry which is preliminary data.</text>
</comment>
<dbReference type="Proteomes" id="UP001177021">
    <property type="component" value="Unassembled WGS sequence"/>
</dbReference>
<proteinExistence type="predicted"/>